<reference evidence="1 2" key="1">
    <citation type="submission" date="2017-11" db="EMBL/GenBank/DDBJ databases">
        <authorList>
            <person name="Han C.G."/>
        </authorList>
    </citation>
    <scope>NUCLEOTIDE SEQUENCE [LARGE SCALE GENOMIC DNA]</scope>
    <source>
        <strain evidence="1 2">A2</strain>
    </source>
</reference>
<protein>
    <submittedName>
        <fullName evidence="1">Addiction module toxin RelE</fullName>
    </submittedName>
</protein>
<reference evidence="1 2" key="2">
    <citation type="submission" date="2018-01" db="EMBL/GenBank/DDBJ databases">
        <title>Genomic study of Klebsiella pneumoniae.</title>
        <authorList>
            <person name="Yang Y."/>
            <person name="Bicalho R."/>
        </authorList>
    </citation>
    <scope>NUCLEOTIDE SEQUENCE [LARGE SCALE GENOMIC DNA]</scope>
    <source>
        <strain evidence="1 2">A2</strain>
    </source>
</reference>
<dbReference type="AlphaFoldDB" id="A0A2J4ZA11"/>
<gene>
    <name evidence="1" type="ORF">CWM85_17695</name>
</gene>
<proteinExistence type="predicted"/>
<evidence type="ECO:0000313" key="2">
    <source>
        <dbReference type="Proteomes" id="UP000234661"/>
    </source>
</evidence>
<accession>A0A2J4ZA11</accession>
<dbReference type="Proteomes" id="UP000234661">
    <property type="component" value="Unassembled WGS sequence"/>
</dbReference>
<organism evidence="1 2">
    <name type="scientific">Klebsiella michiganensis</name>
    <dbReference type="NCBI Taxonomy" id="1134687"/>
    <lineage>
        <taxon>Bacteria</taxon>
        <taxon>Pseudomonadati</taxon>
        <taxon>Pseudomonadota</taxon>
        <taxon>Gammaproteobacteria</taxon>
        <taxon>Enterobacterales</taxon>
        <taxon>Enterobacteriaceae</taxon>
        <taxon>Klebsiella/Raoultella group</taxon>
        <taxon>Klebsiella</taxon>
    </lineage>
</organism>
<dbReference type="EMBL" id="PIET01000546">
    <property type="protein sequence ID" value="PLM59924.1"/>
    <property type="molecule type" value="Genomic_DNA"/>
</dbReference>
<name>A0A2J4ZA11_9ENTR</name>
<evidence type="ECO:0000313" key="1">
    <source>
        <dbReference type="EMBL" id="PLM59924.1"/>
    </source>
</evidence>
<comment type="caution">
    <text evidence="1">The sequence shown here is derived from an EMBL/GenBank/DDBJ whole genome shotgun (WGS) entry which is preliminary data.</text>
</comment>
<sequence length="41" mass="4889">MAQSRQSCEFIKSFERYQGGNSVILRELTKVSDRRERRQPT</sequence>